<evidence type="ECO:0000256" key="5">
    <source>
        <dbReference type="ARBA" id="ARBA00022490"/>
    </source>
</evidence>
<dbReference type="PANTHER" id="PTHR22761">
    <property type="entry name" value="CHARGED MULTIVESICULAR BODY PROTEIN"/>
    <property type="match status" value="1"/>
</dbReference>
<dbReference type="HOGENOM" id="CLU_044768_1_0_1"/>
<comment type="similarity">
    <text evidence="3">Belongs to the SNF7 family.</text>
</comment>
<sequence length="449" mass="51209">MSFVPTDWEDDDRMNFMFSAFPENRNVNPKHWDSKLNFWTTAVCEMCQSRGEFCTDLNTLRQRFTRNGHVPLGLKIVLREMLRTQKLQTVEDIQSHVNDDWLSWSYGYMRKSFSWTVGTMLWGGNESDRILDNQNFVLTQELQKKADLLLKMHYKAVEHEATDHVVPWNVLKMRCSSAGLLFSDMHLEIVLCHLQRQRMVFVHSTKEGEKVIKFCKKNQSKVVVITDTDLDIMRLKKMVAVLTLQVKKLSKNIESCREKAKECVNQGLRKSALAILKKKESYQKSLDRTTGSLLTLEELLHRIQESETDKMIVETLKSGSSALRAIQEGMNASDVDKVLMDVEGTLEDAEDIQQSLTQGNKAISDQTGGDDMEELERELEALSLSVKAQEEPEEKFKNSLGAETRLPQYHAMDDNALFGTQLPSVPLHSPTSSSSNITTVQKKAALLAE</sequence>
<evidence type="ECO:0000256" key="8">
    <source>
        <dbReference type="ARBA" id="ARBA00023242"/>
    </source>
</evidence>
<dbReference type="Pfam" id="PF25880">
    <property type="entry name" value="WHD_CHMP7_1st"/>
    <property type="match status" value="1"/>
</dbReference>
<dbReference type="Pfam" id="PF25239">
    <property type="entry name" value="WHD_CHMP7"/>
    <property type="match status" value="1"/>
</dbReference>
<evidence type="ECO:0000256" key="10">
    <source>
        <dbReference type="ARBA" id="ARBA00041629"/>
    </source>
</evidence>
<dbReference type="InParanoid" id="A7RIA4"/>
<reference evidence="13 14" key="1">
    <citation type="journal article" date="2007" name="Science">
        <title>Sea anemone genome reveals ancestral eumetazoan gene repertoire and genomic organization.</title>
        <authorList>
            <person name="Putnam N.H."/>
            <person name="Srivastava M."/>
            <person name="Hellsten U."/>
            <person name="Dirks B."/>
            <person name="Chapman J."/>
            <person name="Salamov A."/>
            <person name="Terry A."/>
            <person name="Shapiro H."/>
            <person name="Lindquist E."/>
            <person name="Kapitonov V.V."/>
            <person name="Jurka J."/>
            <person name="Genikhovich G."/>
            <person name="Grigoriev I.V."/>
            <person name="Lucas S.M."/>
            <person name="Steele R.E."/>
            <person name="Finnerty J.R."/>
            <person name="Technau U."/>
            <person name="Martindale M.Q."/>
            <person name="Rokhsar D.S."/>
        </authorList>
    </citation>
    <scope>NUCLEOTIDE SEQUENCE [LARGE SCALE GENOMIC DNA]</scope>
    <source>
        <strain evidence="14">CH2 X CH6</strain>
    </source>
</reference>
<dbReference type="AlphaFoldDB" id="A7RIA4"/>
<dbReference type="GO" id="GO:0005635">
    <property type="term" value="C:nuclear envelope"/>
    <property type="evidence" value="ECO:0007669"/>
    <property type="project" value="UniProtKB-SubCell"/>
</dbReference>
<dbReference type="PANTHER" id="PTHR22761:SF21">
    <property type="entry name" value="CHARGED MULTIVESICULAR BODY PROTEIN 7"/>
    <property type="match status" value="1"/>
</dbReference>
<feature type="coiled-coil region" evidence="11">
    <location>
        <begin position="232"/>
        <end position="266"/>
    </location>
</feature>
<dbReference type="Pfam" id="PF03357">
    <property type="entry name" value="Snf7"/>
    <property type="match status" value="1"/>
</dbReference>
<keyword evidence="14" id="KW-1185">Reference proteome</keyword>
<evidence type="ECO:0000256" key="11">
    <source>
        <dbReference type="SAM" id="Coils"/>
    </source>
</evidence>
<proteinExistence type="inferred from homology"/>
<dbReference type="OMA" id="NEQMATT"/>
<dbReference type="InterPro" id="IPR057471">
    <property type="entry name" value="CHMP7_WHD"/>
</dbReference>
<evidence type="ECO:0000256" key="3">
    <source>
        <dbReference type="ARBA" id="ARBA00006190"/>
    </source>
</evidence>
<evidence type="ECO:0000256" key="2">
    <source>
        <dbReference type="ARBA" id="ARBA00004496"/>
    </source>
</evidence>
<evidence type="ECO:0000256" key="6">
    <source>
        <dbReference type="ARBA" id="ARBA00022927"/>
    </source>
</evidence>
<evidence type="ECO:0000313" key="13">
    <source>
        <dbReference type="EMBL" id="EDO48667.1"/>
    </source>
</evidence>
<dbReference type="FunCoup" id="A7RIA4">
    <property type="interactions" value="491"/>
</dbReference>
<dbReference type="OrthoDB" id="10250120at2759"/>
<evidence type="ECO:0000256" key="7">
    <source>
        <dbReference type="ARBA" id="ARBA00023054"/>
    </source>
</evidence>
<evidence type="ECO:0000313" key="14">
    <source>
        <dbReference type="Proteomes" id="UP000001593"/>
    </source>
</evidence>
<keyword evidence="6" id="KW-0653">Protein transport</keyword>
<comment type="subcellular location">
    <subcellularLocation>
        <location evidence="2">Cytoplasm</location>
    </subcellularLocation>
    <subcellularLocation>
        <location evidence="1">Nucleus envelope</location>
    </subcellularLocation>
</comment>
<gene>
    <name evidence="13" type="ORF">NEMVEDRAFT_v1g159021</name>
</gene>
<feature type="domain" description="CHMP7 winged helix" evidence="12">
    <location>
        <begin position="142"/>
        <end position="215"/>
    </location>
</feature>
<dbReference type="STRING" id="45351.A7RIA4"/>
<dbReference type="eggNOG" id="KOG2911">
    <property type="taxonomic scope" value="Eukaryota"/>
</dbReference>
<protein>
    <recommendedName>
        <fullName evidence="9">Charged multivesicular body protein 7</fullName>
    </recommendedName>
    <alternativeName>
        <fullName evidence="10">Chromatin-modifying protein 7</fullName>
    </alternativeName>
</protein>
<evidence type="ECO:0000256" key="9">
    <source>
        <dbReference type="ARBA" id="ARBA00041077"/>
    </source>
</evidence>
<organism evidence="13 14">
    <name type="scientific">Nematostella vectensis</name>
    <name type="common">Starlet sea anemone</name>
    <dbReference type="NCBI Taxonomy" id="45351"/>
    <lineage>
        <taxon>Eukaryota</taxon>
        <taxon>Metazoa</taxon>
        <taxon>Cnidaria</taxon>
        <taxon>Anthozoa</taxon>
        <taxon>Hexacorallia</taxon>
        <taxon>Actiniaria</taxon>
        <taxon>Edwardsiidae</taxon>
        <taxon>Nematostella</taxon>
    </lineage>
</organism>
<dbReference type="GO" id="GO:0032511">
    <property type="term" value="P:late endosome to vacuole transport via multivesicular body sorting pathway"/>
    <property type="evidence" value="ECO:0000318"/>
    <property type="project" value="GO_Central"/>
</dbReference>
<keyword evidence="5" id="KW-0963">Cytoplasm</keyword>
<name>A7RIA4_NEMVE</name>
<dbReference type="Proteomes" id="UP000001593">
    <property type="component" value="Unassembled WGS sequence"/>
</dbReference>
<keyword evidence="8" id="KW-0539">Nucleus</keyword>
<dbReference type="PhylomeDB" id="A7RIA4"/>
<dbReference type="GO" id="GO:0015031">
    <property type="term" value="P:protein transport"/>
    <property type="evidence" value="ECO:0007669"/>
    <property type="project" value="UniProtKB-KW"/>
</dbReference>
<dbReference type="GO" id="GO:0009898">
    <property type="term" value="C:cytoplasmic side of plasma membrane"/>
    <property type="evidence" value="ECO:0000318"/>
    <property type="project" value="GO_Central"/>
</dbReference>
<dbReference type="Gene3D" id="1.10.287.1060">
    <property type="entry name" value="ESAT-6-like"/>
    <property type="match status" value="1"/>
</dbReference>
<dbReference type="GO" id="GO:0005771">
    <property type="term" value="C:multivesicular body"/>
    <property type="evidence" value="ECO:0000318"/>
    <property type="project" value="GO_Central"/>
</dbReference>
<keyword evidence="4" id="KW-0813">Transport</keyword>
<dbReference type="EMBL" id="DS469512">
    <property type="protein sequence ID" value="EDO48667.1"/>
    <property type="molecule type" value="Genomic_DNA"/>
</dbReference>
<accession>A7RIA4</accession>
<dbReference type="InterPro" id="IPR005024">
    <property type="entry name" value="Snf7_fam"/>
</dbReference>
<evidence type="ECO:0000256" key="1">
    <source>
        <dbReference type="ARBA" id="ARBA00004259"/>
    </source>
</evidence>
<dbReference type="GO" id="GO:0000815">
    <property type="term" value="C:ESCRT III complex"/>
    <property type="evidence" value="ECO:0000318"/>
    <property type="project" value="GO_Central"/>
</dbReference>
<evidence type="ECO:0000256" key="4">
    <source>
        <dbReference type="ARBA" id="ARBA00022448"/>
    </source>
</evidence>
<keyword evidence="7 11" id="KW-0175">Coiled coil</keyword>
<dbReference type="KEGG" id="nve:5520924"/>
<dbReference type="GO" id="GO:0006900">
    <property type="term" value="P:vesicle budding from membrane"/>
    <property type="evidence" value="ECO:0000318"/>
    <property type="project" value="GO_Central"/>
</dbReference>
<evidence type="ECO:0000259" key="12">
    <source>
        <dbReference type="Pfam" id="PF25239"/>
    </source>
</evidence>